<dbReference type="HOGENOM" id="CLU_033716_0_2_11"/>
<keyword evidence="3 7" id="KW-0479">Metal-binding</keyword>
<sequence length="434" mass="47983">MADRHRDVAQGGSGLMTVAVAPQFNPFDPSFTESPYELYANLRDNDPVQYSDLLCGWVVTRYDDVAALLRDPTISSSVHSATPTSVTKIEIERLAEQPRAARTIVMMDDPDHARTRKLMAKPFRVAAIERLRGRVHERMHTALDELADRGRTSGGTAGPVDFDLVEDFAYPLPVEIFSEMLGVPGEDQPKFRRWTQSVARSVDPVLPADERYESIVALDEMYEYLAHQAALKRAEPANDLMSHLVHAEIDGQRLNDLDLMSQLVTLYMAGHEPTSVLIGNGTLALTRHPDQMEMLRNDRSLLLNAISELLRYDGPNQFTRRITTRPTTLGGVELPAGAVAYAGLASANRDPRFWGDDSEQVRVDRANASKHLQFGAGPHACLGSHLARLQAEVAFTAILDRLDGLEVTGQPVAATRMFLRGLTSLPVRATIAPR</sequence>
<dbReference type="PANTHER" id="PTHR46696">
    <property type="entry name" value="P450, PUTATIVE (EUROFUNG)-RELATED"/>
    <property type="match status" value="1"/>
</dbReference>
<evidence type="ECO:0000256" key="6">
    <source>
        <dbReference type="ARBA" id="ARBA00023033"/>
    </source>
</evidence>
<protein>
    <submittedName>
        <fullName evidence="8">Putative cytochrome P450</fullName>
        <ecNumber evidence="8">1.14.-.-</ecNumber>
    </submittedName>
</protein>
<dbReference type="GO" id="GO:0005506">
    <property type="term" value="F:iron ion binding"/>
    <property type="evidence" value="ECO:0007669"/>
    <property type="project" value="InterPro"/>
</dbReference>
<keyword evidence="5 7" id="KW-0408">Iron</keyword>
<dbReference type="PRINTS" id="PR00359">
    <property type="entry name" value="BP450"/>
</dbReference>
<comment type="caution">
    <text evidence="8">The sequence shown here is derived from an EMBL/GenBank/DDBJ whole genome shotgun (WGS) entry which is preliminary data.</text>
</comment>
<dbReference type="EC" id="1.14.-.-" evidence="8"/>
<dbReference type="PANTHER" id="PTHR46696:SF1">
    <property type="entry name" value="CYTOCHROME P450 YJIB-RELATED"/>
    <property type="match status" value="1"/>
</dbReference>
<dbReference type="InterPro" id="IPR002397">
    <property type="entry name" value="Cyt_P450_B"/>
</dbReference>
<dbReference type="STRING" id="1229780.BN381_130369"/>
<keyword evidence="9" id="KW-1185">Reference proteome</keyword>
<gene>
    <name evidence="8" type="ORF">BN381_130369</name>
</gene>
<dbReference type="EMBL" id="CANL01000005">
    <property type="protein sequence ID" value="CCM62811.1"/>
    <property type="molecule type" value="Genomic_DNA"/>
</dbReference>
<comment type="similarity">
    <text evidence="1 7">Belongs to the cytochrome P450 family.</text>
</comment>
<evidence type="ECO:0000313" key="8">
    <source>
        <dbReference type="EMBL" id="CCM62811.1"/>
    </source>
</evidence>
<organism evidence="8 9">
    <name type="scientific">Candidatus Neomicrothrix parvicella RN1</name>
    <dbReference type="NCBI Taxonomy" id="1229780"/>
    <lineage>
        <taxon>Bacteria</taxon>
        <taxon>Bacillati</taxon>
        <taxon>Actinomycetota</taxon>
        <taxon>Acidimicrobiia</taxon>
        <taxon>Acidimicrobiales</taxon>
        <taxon>Microthrixaceae</taxon>
        <taxon>Candidatus Neomicrothrix</taxon>
    </lineage>
</organism>
<evidence type="ECO:0000256" key="2">
    <source>
        <dbReference type="ARBA" id="ARBA00022617"/>
    </source>
</evidence>
<dbReference type="InterPro" id="IPR017972">
    <property type="entry name" value="Cyt_P450_CS"/>
</dbReference>
<name>R4Z0P0_9ACTN</name>
<accession>R4Z0P0</accession>
<evidence type="ECO:0000313" key="9">
    <source>
        <dbReference type="Proteomes" id="UP000018291"/>
    </source>
</evidence>
<dbReference type="Pfam" id="PF00067">
    <property type="entry name" value="p450"/>
    <property type="match status" value="1"/>
</dbReference>
<dbReference type="InterPro" id="IPR036396">
    <property type="entry name" value="Cyt_P450_sf"/>
</dbReference>
<keyword evidence="2 7" id="KW-0349">Heme</keyword>
<dbReference type="GO" id="GO:0016705">
    <property type="term" value="F:oxidoreductase activity, acting on paired donors, with incorporation or reduction of molecular oxygen"/>
    <property type="evidence" value="ECO:0007669"/>
    <property type="project" value="InterPro"/>
</dbReference>
<dbReference type="AlphaFoldDB" id="R4Z0P0"/>
<dbReference type="CDD" id="cd20625">
    <property type="entry name" value="CYP164-like"/>
    <property type="match status" value="1"/>
</dbReference>
<proteinExistence type="inferred from homology"/>
<dbReference type="GO" id="GO:0020037">
    <property type="term" value="F:heme binding"/>
    <property type="evidence" value="ECO:0007669"/>
    <property type="project" value="InterPro"/>
</dbReference>
<dbReference type="InterPro" id="IPR001128">
    <property type="entry name" value="Cyt_P450"/>
</dbReference>
<evidence type="ECO:0000256" key="1">
    <source>
        <dbReference type="ARBA" id="ARBA00010617"/>
    </source>
</evidence>
<keyword evidence="4 7" id="KW-0560">Oxidoreductase</keyword>
<dbReference type="PROSITE" id="PS00086">
    <property type="entry name" value="CYTOCHROME_P450"/>
    <property type="match status" value="1"/>
</dbReference>
<dbReference type="Proteomes" id="UP000018291">
    <property type="component" value="Unassembled WGS sequence"/>
</dbReference>
<dbReference type="SUPFAM" id="SSF48264">
    <property type="entry name" value="Cytochrome P450"/>
    <property type="match status" value="1"/>
</dbReference>
<keyword evidence="6 7" id="KW-0503">Monooxygenase</keyword>
<dbReference type="eggNOG" id="COG2124">
    <property type="taxonomic scope" value="Bacteria"/>
</dbReference>
<evidence type="ECO:0000256" key="4">
    <source>
        <dbReference type="ARBA" id="ARBA00023002"/>
    </source>
</evidence>
<evidence type="ECO:0000256" key="7">
    <source>
        <dbReference type="RuleBase" id="RU000461"/>
    </source>
</evidence>
<reference evidence="8 9" key="1">
    <citation type="journal article" date="2013" name="ISME J.">
        <title>Metabolic model for the filamentous 'Candidatus Microthrix parvicella' based on genomic and metagenomic analyses.</title>
        <authorList>
            <person name="Jon McIlroy S."/>
            <person name="Kristiansen R."/>
            <person name="Albertsen M."/>
            <person name="Michael Karst S."/>
            <person name="Rossetti S."/>
            <person name="Lund Nielsen J."/>
            <person name="Tandoi V."/>
            <person name="James Seviour R."/>
            <person name="Nielsen P.H."/>
        </authorList>
    </citation>
    <scope>NUCLEOTIDE SEQUENCE [LARGE SCALE GENOMIC DNA]</scope>
    <source>
        <strain evidence="8 9">RN1</strain>
    </source>
</reference>
<dbReference type="FunFam" id="1.10.630.10:FF:000018">
    <property type="entry name" value="Cytochrome P450 monooxygenase"/>
    <property type="match status" value="1"/>
</dbReference>
<evidence type="ECO:0000256" key="3">
    <source>
        <dbReference type="ARBA" id="ARBA00022723"/>
    </source>
</evidence>
<dbReference type="Gene3D" id="1.10.630.10">
    <property type="entry name" value="Cytochrome P450"/>
    <property type="match status" value="1"/>
</dbReference>
<evidence type="ECO:0000256" key="5">
    <source>
        <dbReference type="ARBA" id="ARBA00023004"/>
    </source>
</evidence>
<dbReference type="GO" id="GO:0004497">
    <property type="term" value="F:monooxygenase activity"/>
    <property type="evidence" value="ECO:0007669"/>
    <property type="project" value="UniProtKB-KW"/>
</dbReference>